<evidence type="ECO:0000313" key="1">
    <source>
        <dbReference type="EMBL" id="MFF8278862.1"/>
    </source>
</evidence>
<evidence type="ECO:0000313" key="2">
    <source>
        <dbReference type="Proteomes" id="UP001603013"/>
    </source>
</evidence>
<organism evidence="1 2">
    <name type="scientific">Streptomyces lateritius</name>
    <dbReference type="NCBI Taxonomy" id="67313"/>
    <lineage>
        <taxon>Bacteria</taxon>
        <taxon>Bacillati</taxon>
        <taxon>Actinomycetota</taxon>
        <taxon>Actinomycetes</taxon>
        <taxon>Kitasatosporales</taxon>
        <taxon>Streptomycetaceae</taxon>
        <taxon>Streptomyces</taxon>
    </lineage>
</organism>
<dbReference type="EMBL" id="JBIBSM010000012">
    <property type="protein sequence ID" value="MFF8278862.1"/>
    <property type="molecule type" value="Genomic_DNA"/>
</dbReference>
<reference evidence="1 2" key="1">
    <citation type="submission" date="2024-10" db="EMBL/GenBank/DDBJ databases">
        <title>The Natural Products Discovery Center: Release of the First 8490 Sequenced Strains for Exploring Actinobacteria Biosynthetic Diversity.</title>
        <authorList>
            <person name="Kalkreuter E."/>
            <person name="Kautsar S.A."/>
            <person name="Yang D."/>
            <person name="Bader C.D."/>
            <person name="Teijaro C.N."/>
            <person name="Fluegel L."/>
            <person name="Davis C.M."/>
            <person name="Simpson J.R."/>
            <person name="Lauterbach L."/>
            <person name="Steele A.D."/>
            <person name="Gui C."/>
            <person name="Meng S."/>
            <person name="Li G."/>
            <person name="Viehrig K."/>
            <person name="Ye F."/>
            <person name="Su P."/>
            <person name="Kiefer A.F."/>
            <person name="Nichols A."/>
            <person name="Cepeda A.J."/>
            <person name="Yan W."/>
            <person name="Fan B."/>
            <person name="Jiang Y."/>
            <person name="Adhikari A."/>
            <person name="Zheng C.-J."/>
            <person name="Schuster L."/>
            <person name="Cowan T.M."/>
            <person name="Smanski M.J."/>
            <person name="Chevrette M.G."/>
            <person name="De Carvalho L.P.S."/>
            <person name="Shen B."/>
        </authorList>
    </citation>
    <scope>NUCLEOTIDE SEQUENCE [LARGE SCALE GENOMIC DNA]</scope>
    <source>
        <strain evidence="1 2">NPDC015755</strain>
    </source>
</reference>
<keyword evidence="2" id="KW-1185">Reference proteome</keyword>
<dbReference type="Proteomes" id="UP001603013">
    <property type="component" value="Unassembled WGS sequence"/>
</dbReference>
<proteinExistence type="predicted"/>
<comment type="caution">
    <text evidence="1">The sequence shown here is derived from an EMBL/GenBank/DDBJ whole genome shotgun (WGS) entry which is preliminary data.</text>
</comment>
<accession>A0ABW6YG93</accession>
<dbReference type="InterPro" id="IPR046045">
    <property type="entry name" value="DUF6003"/>
</dbReference>
<protein>
    <submittedName>
        <fullName evidence="1">DUF6003 family protein</fullName>
    </submittedName>
</protein>
<name>A0ABW6YG93_9ACTN</name>
<sequence length="140" mass="15075">MADDAYLFLLPDRHPRVGAALAAVGALECAQTPAVQGWLHAHGVPASSEQVRILPAEAEAFIPEGAERLPLPLGEDEALRVQQECAPPSVTDMESELLDFRETTQDWESLVHRALTAGIPAPRIAQLTGIDPHDIGRLAM</sequence>
<dbReference type="Pfam" id="PF19466">
    <property type="entry name" value="DUF6003"/>
    <property type="match status" value="1"/>
</dbReference>
<dbReference type="RefSeq" id="WP_391935939.1">
    <property type="nucleotide sequence ID" value="NZ_JBIBSM010000012.1"/>
</dbReference>
<gene>
    <name evidence="1" type="ORF">ACF05T_22525</name>
</gene>